<accession>A0A7S7SJT9</accession>
<sequence length="363" mass="39387">MAATKVSYFYQKVLSKTLKCSQVLDMLMEQPTSAETSHAHLHTCDGFRLDPAKITVNVLGLPVDQLRQQKEREWAYDSHLFPGAGNALTRYQPGAYHGLDLNTRKSQVMQDASRLPLSNQYNERTGLGILPGIDPTFGVRYYIKKFPPGGKGKPLDVDIAGPGAIGALNAADYVCEHGVIKIFQGRGAQLTAAVPMVPAKSTHTMFEDSESMVMHLTAALLSEAGLAVLKTLKERGHNGGTTVGIFSKTAVLAVARHFQNVANQKNVAYDAAQTLDRKSDTNPLNRRQLTGTFTKSTQAIDHVVVVLACSLLNDLVVVTCYPSPATTQATIGTATRDGEDIAEHTFGQHTKMPRQASLPTLSW</sequence>
<reference evidence="1 2" key="1">
    <citation type="submission" date="2020-10" db="EMBL/GenBank/DDBJ databases">
        <title>Complete genome sequence of Paludibaculum fermentans P105T, a facultatively anaerobic acidobacterium capable of dissimilatory Fe(III) reduction.</title>
        <authorList>
            <person name="Dedysh S.N."/>
            <person name="Beletsky A.V."/>
            <person name="Kulichevskaya I.S."/>
            <person name="Mardanov A.V."/>
            <person name="Ravin N.V."/>
        </authorList>
    </citation>
    <scope>NUCLEOTIDE SEQUENCE [LARGE SCALE GENOMIC DNA]</scope>
    <source>
        <strain evidence="1 2">P105</strain>
    </source>
</reference>
<organism evidence="1 2">
    <name type="scientific">Paludibaculum fermentans</name>
    <dbReference type="NCBI Taxonomy" id="1473598"/>
    <lineage>
        <taxon>Bacteria</taxon>
        <taxon>Pseudomonadati</taxon>
        <taxon>Acidobacteriota</taxon>
        <taxon>Terriglobia</taxon>
        <taxon>Bryobacterales</taxon>
        <taxon>Bryobacteraceae</taxon>
        <taxon>Paludibaculum</taxon>
    </lineage>
</organism>
<dbReference type="KEGG" id="pfer:IRI77_28960"/>
<dbReference type="Proteomes" id="UP000593892">
    <property type="component" value="Chromosome"/>
</dbReference>
<proteinExistence type="predicted"/>
<dbReference type="EMBL" id="CP063849">
    <property type="protein sequence ID" value="QOY86781.1"/>
    <property type="molecule type" value="Genomic_DNA"/>
</dbReference>
<name>A0A7S7SJT9_PALFE</name>
<evidence type="ECO:0000313" key="1">
    <source>
        <dbReference type="EMBL" id="QOY86781.1"/>
    </source>
</evidence>
<protein>
    <submittedName>
        <fullName evidence="1">Uncharacterized protein</fullName>
    </submittedName>
</protein>
<dbReference type="AlphaFoldDB" id="A0A7S7SJT9"/>
<gene>
    <name evidence="1" type="ORF">IRI77_28960</name>
</gene>
<dbReference type="RefSeq" id="WP_194448450.1">
    <property type="nucleotide sequence ID" value="NZ_CP063849.1"/>
</dbReference>
<evidence type="ECO:0000313" key="2">
    <source>
        <dbReference type="Proteomes" id="UP000593892"/>
    </source>
</evidence>
<keyword evidence="2" id="KW-1185">Reference proteome</keyword>